<accession>A0ABY5BBL5</accession>
<dbReference type="SUPFAM" id="SSF46785">
    <property type="entry name" value="Winged helix' DNA-binding domain"/>
    <property type="match status" value="1"/>
</dbReference>
<comment type="similarity">
    <text evidence="1">Belongs to the LysR transcriptional regulatory family.</text>
</comment>
<dbReference type="PANTHER" id="PTHR30537">
    <property type="entry name" value="HTH-TYPE TRANSCRIPTIONAL REGULATOR"/>
    <property type="match status" value="1"/>
</dbReference>
<gene>
    <name evidence="6" type="ORF">NFI99_13330</name>
</gene>
<evidence type="ECO:0000256" key="2">
    <source>
        <dbReference type="ARBA" id="ARBA00023015"/>
    </source>
</evidence>
<dbReference type="Gene3D" id="1.10.10.10">
    <property type="entry name" value="Winged helix-like DNA-binding domain superfamily/Winged helix DNA-binding domain"/>
    <property type="match status" value="1"/>
</dbReference>
<dbReference type="InterPro" id="IPR058163">
    <property type="entry name" value="LysR-type_TF_proteobact-type"/>
</dbReference>
<dbReference type="GeneID" id="45693386"/>
<dbReference type="SUPFAM" id="SSF53850">
    <property type="entry name" value="Periplasmic binding protein-like II"/>
    <property type="match status" value="1"/>
</dbReference>
<dbReference type="Pfam" id="PF00126">
    <property type="entry name" value="HTH_1"/>
    <property type="match status" value="1"/>
</dbReference>
<dbReference type="InterPro" id="IPR005119">
    <property type="entry name" value="LysR_subst-bd"/>
</dbReference>
<evidence type="ECO:0000313" key="6">
    <source>
        <dbReference type="EMBL" id="USS44385.1"/>
    </source>
</evidence>
<evidence type="ECO:0000256" key="1">
    <source>
        <dbReference type="ARBA" id="ARBA00009437"/>
    </source>
</evidence>
<keyword evidence="7" id="KW-1185">Reference proteome</keyword>
<organism evidence="6 7">
    <name type="scientific">Burkholderia glumae</name>
    <name type="common">Pseudomonas glumae</name>
    <dbReference type="NCBI Taxonomy" id="337"/>
    <lineage>
        <taxon>Bacteria</taxon>
        <taxon>Pseudomonadati</taxon>
        <taxon>Pseudomonadota</taxon>
        <taxon>Betaproteobacteria</taxon>
        <taxon>Burkholderiales</taxon>
        <taxon>Burkholderiaceae</taxon>
        <taxon>Burkholderia</taxon>
    </lineage>
</organism>
<evidence type="ECO:0000256" key="3">
    <source>
        <dbReference type="ARBA" id="ARBA00023125"/>
    </source>
</evidence>
<dbReference type="Pfam" id="PF03466">
    <property type="entry name" value="LysR_substrate"/>
    <property type="match status" value="1"/>
</dbReference>
<keyword evidence="3" id="KW-0238">DNA-binding</keyword>
<sequence>MVFVEVARGPSLTAAGQRLGIDLSTVRRRLATLQDTLGRELFQKQGRSLSLSVEGERIFHIAQRMEMLASEISNDFSDAERDLNGVVKVSTMEGFGSFYLAPRLTGLVKAHPGLSIQLINSPHILNLAEREADISLNMMKPHRGRFLVEKLAEFSVGLFAMPSYIEANGMPETMADLKEHTFVTYVEDLISVPYVLWLPEILPEPRVQLSCSSLVAQYHATCAGAGLAMLPLFMAIKEPRLVRLFPEKINLMRDWWMVVHRDLEAVPRIRAVMEFFRKVTAEDIETLVAPIDKEL</sequence>
<dbReference type="PANTHER" id="PTHR30537:SF3">
    <property type="entry name" value="TRANSCRIPTIONAL REGULATORY PROTEIN"/>
    <property type="match status" value="1"/>
</dbReference>
<evidence type="ECO:0000256" key="4">
    <source>
        <dbReference type="ARBA" id="ARBA00023163"/>
    </source>
</evidence>
<dbReference type="PROSITE" id="PS50931">
    <property type="entry name" value="HTH_LYSR"/>
    <property type="match status" value="1"/>
</dbReference>
<evidence type="ECO:0000313" key="7">
    <source>
        <dbReference type="Proteomes" id="UP001056386"/>
    </source>
</evidence>
<evidence type="ECO:0000259" key="5">
    <source>
        <dbReference type="PROSITE" id="PS50931"/>
    </source>
</evidence>
<feature type="domain" description="HTH lysR-type" evidence="5">
    <location>
        <begin position="1"/>
        <end position="52"/>
    </location>
</feature>
<proteinExistence type="inferred from homology"/>
<protein>
    <submittedName>
        <fullName evidence="6">LysR family transcriptional regulator</fullName>
    </submittedName>
</protein>
<dbReference type="EMBL" id="CP099585">
    <property type="protein sequence ID" value="USS44385.1"/>
    <property type="molecule type" value="Genomic_DNA"/>
</dbReference>
<dbReference type="Proteomes" id="UP001056386">
    <property type="component" value="Plasmid unnamed2"/>
</dbReference>
<dbReference type="InterPro" id="IPR036388">
    <property type="entry name" value="WH-like_DNA-bd_sf"/>
</dbReference>
<dbReference type="InterPro" id="IPR036390">
    <property type="entry name" value="WH_DNA-bd_sf"/>
</dbReference>
<keyword evidence="2" id="KW-0805">Transcription regulation</keyword>
<name>A0ABY5BBL5_BURGL</name>
<keyword evidence="4" id="KW-0804">Transcription</keyword>
<keyword evidence="6" id="KW-0614">Plasmid</keyword>
<dbReference type="Gene3D" id="3.40.190.290">
    <property type="match status" value="1"/>
</dbReference>
<dbReference type="InterPro" id="IPR000847">
    <property type="entry name" value="LysR_HTH_N"/>
</dbReference>
<reference evidence="6" key="1">
    <citation type="submission" date="2022-06" db="EMBL/GenBank/DDBJ databases">
        <title>Draft genome sequence of Burkholderia glumae strain GR20004 isolated from rice panicle showing bacterial panicle blight.</title>
        <authorList>
            <person name="Choi S.Y."/>
            <person name="Lee Y.H."/>
        </authorList>
    </citation>
    <scope>NUCLEOTIDE SEQUENCE</scope>
    <source>
        <strain evidence="6">GR20004</strain>
        <plasmid evidence="6">unnamed2</plasmid>
    </source>
</reference>
<dbReference type="RefSeq" id="WP_230674573.1">
    <property type="nucleotide sequence ID" value="NZ_CP021077.1"/>
</dbReference>
<geneLocation type="plasmid" evidence="6 7">
    <name>unnamed2</name>
</geneLocation>